<evidence type="ECO:0000313" key="3">
    <source>
        <dbReference type="Proteomes" id="UP001605036"/>
    </source>
</evidence>
<gene>
    <name evidence="2" type="ORF">R1flu_023528</name>
</gene>
<dbReference type="AlphaFoldDB" id="A0ABD1XVA0"/>
<evidence type="ECO:0000256" key="1">
    <source>
        <dbReference type="SAM" id="MobiDB-lite"/>
    </source>
</evidence>
<reference evidence="2 3" key="1">
    <citation type="submission" date="2024-09" db="EMBL/GenBank/DDBJ databases">
        <title>Chromosome-scale assembly of Riccia fluitans.</title>
        <authorList>
            <person name="Paukszto L."/>
            <person name="Sawicki J."/>
            <person name="Karawczyk K."/>
            <person name="Piernik-Szablinska J."/>
            <person name="Szczecinska M."/>
            <person name="Mazdziarz M."/>
        </authorList>
    </citation>
    <scope>NUCLEOTIDE SEQUENCE [LARGE SCALE GENOMIC DNA]</scope>
    <source>
        <strain evidence="2">Rf_01</strain>
        <tissue evidence="2">Aerial parts of the thallus</tissue>
    </source>
</reference>
<feature type="compositionally biased region" description="Basic and acidic residues" evidence="1">
    <location>
        <begin position="132"/>
        <end position="154"/>
    </location>
</feature>
<feature type="region of interest" description="Disordered" evidence="1">
    <location>
        <begin position="64"/>
        <end position="155"/>
    </location>
</feature>
<accession>A0ABD1XVA0</accession>
<evidence type="ECO:0000313" key="2">
    <source>
        <dbReference type="EMBL" id="KAL2611836.1"/>
    </source>
</evidence>
<keyword evidence="3" id="KW-1185">Reference proteome</keyword>
<dbReference type="Proteomes" id="UP001605036">
    <property type="component" value="Unassembled WGS sequence"/>
</dbReference>
<organism evidence="2 3">
    <name type="scientific">Riccia fluitans</name>
    <dbReference type="NCBI Taxonomy" id="41844"/>
    <lineage>
        <taxon>Eukaryota</taxon>
        <taxon>Viridiplantae</taxon>
        <taxon>Streptophyta</taxon>
        <taxon>Embryophyta</taxon>
        <taxon>Marchantiophyta</taxon>
        <taxon>Marchantiopsida</taxon>
        <taxon>Marchantiidae</taxon>
        <taxon>Marchantiales</taxon>
        <taxon>Ricciaceae</taxon>
        <taxon>Riccia</taxon>
    </lineage>
</organism>
<name>A0ABD1XVA0_9MARC</name>
<sequence length="248" mass="27904">MQVRKSFVFFAGLELHGIKIDWSTVNVHKGINRYSAEEKEKAKKELWRMQVKFEGELCEPIDLETKKRRRTSGSRTSNKHSHESENTESRKRVEHTEAAASGPDGPDQVPVDQGQTHMPSGDAPANPSPVVDKGKAKVDERPKKPVEKNLDKQDAAQMRRARRENIEANRHGGRVLVGSEPVKVHGLGLTEAMAKMAWIVLARLGHQCKWRKLLVTSRVLLTKCSMTSKSPTKSVMDCKNGWKRPKKG</sequence>
<dbReference type="EMBL" id="JBHFFA010000007">
    <property type="protein sequence ID" value="KAL2611836.1"/>
    <property type="molecule type" value="Genomic_DNA"/>
</dbReference>
<feature type="compositionally biased region" description="Basic and acidic residues" evidence="1">
    <location>
        <begin position="80"/>
        <end position="97"/>
    </location>
</feature>
<comment type="caution">
    <text evidence="2">The sequence shown here is derived from an EMBL/GenBank/DDBJ whole genome shotgun (WGS) entry which is preliminary data.</text>
</comment>
<proteinExistence type="predicted"/>
<protein>
    <submittedName>
        <fullName evidence="2">Uncharacterized protein</fullName>
    </submittedName>
</protein>